<sequence>MSSVNCISTASTSIQSIRAVSIKTVRLDHKGEHLTLRLKSINWVGNSASSSLMYSAISKVMMFRFVGEGRGYNVT</sequence>
<protein>
    <submittedName>
        <fullName evidence="1">Uncharacterized protein</fullName>
    </submittedName>
</protein>
<proteinExistence type="predicted"/>
<accession>A0A0K2VA60</accession>
<evidence type="ECO:0000313" key="1">
    <source>
        <dbReference type="EMBL" id="CDW46821.1"/>
    </source>
</evidence>
<dbReference type="EMBL" id="HACA01029460">
    <property type="protein sequence ID" value="CDW46821.1"/>
    <property type="molecule type" value="Transcribed_RNA"/>
</dbReference>
<reference evidence="1" key="1">
    <citation type="submission" date="2014-05" db="EMBL/GenBank/DDBJ databases">
        <authorList>
            <person name="Chronopoulou M."/>
        </authorList>
    </citation>
    <scope>NUCLEOTIDE SEQUENCE</scope>
    <source>
        <tissue evidence="1">Whole organism</tissue>
    </source>
</reference>
<dbReference type="AlphaFoldDB" id="A0A0K2VA60"/>
<name>A0A0K2VA60_LEPSM</name>
<organism evidence="1">
    <name type="scientific">Lepeophtheirus salmonis</name>
    <name type="common">Salmon louse</name>
    <name type="synonym">Caligus salmonis</name>
    <dbReference type="NCBI Taxonomy" id="72036"/>
    <lineage>
        <taxon>Eukaryota</taxon>
        <taxon>Metazoa</taxon>
        <taxon>Ecdysozoa</taxon>
        <taxon>Arthropoda</taxon>
        <taxon>Crustacea</taxon>
        <taxon>Multicrustacea</taxon>
        <taxon>Hexanauplia</taxon>
        <taxon>Copepoda</taxon>
        <taxon>Siphonostomatoida</taxon>
        <taxon>Caligidae</taxon>
        <taxon>Lepeophtheirus</taxon>
    </lineage>
</organism>